<keyword evidence="1" id="KW-0812">Transmembrane</keyword>
<feature type="transmembrane region" description="Helical" evidence="1">
    <location>
        <begin position="195"/>
        <end position="216"/>
    </location>
</feature>
<keyword evidence="4" id="KW-1185">Reference proteome</keyword>
<dbReference type="RefSeq" id="WP_229821435.1">
    <property type="nucleotide sequence ID" value="NZ_BMQK01000027.1"/>
</dbReference>
<accession>A0A918F011</accession>
<dbReference type="PANTHER" id="PTHR30590">
    <property type="entry name" value="INNER MEMBRANE PROTEIN"/>
    <property type="match status" value="1"/>
</dbReference>
<feature type="domain" description="DUF418" evidence="2">
    <location>
        <begin position="215"/>
        <end position="374"/>
    </location>
</feature>
<proteinExistence type="predicted"/>
<evidence type="ECO:0000313" key="4">
    <source>
        <dbReference type="Proteomes" id="UP000620156"/>
    </source>
</evidence>
<comment type="caution">
    <text evidence="3">The sequence shown here is derived from an EMBL/GenBank/DDBJ whole genome shotgun (WGS) entry which is preliminary data.</text>
</comment>
<feature type="transmembrane region" description="Helical" evidence="1">
    <location>
        <begin position="308"/>
        <end position="328"/>
    </location>
</feature>
<dbReference type="PANTHER" id="PTHR30590:SF2">
    <property type="entry name" value="INNER MEMBRANE PROTEIN"/>
    <property type="match status" value="1"/>
</dbReference>
<dbReference type="InterPro" id="IPR007349">
    <property type="entry name" value="DUF418"/>
</dbReference>
<reference evidence="3" key="2">
    <citation type="submission" date="2020-09" db="EMBL/GenBank/DDBJ databases">
        <authorList>
            <person name="Sun Q."/>
            <person name="Ohkuma M."/>
        </authorList>
    </citation>
    <scope>NUCLEOTIDE SEQUENCE</scope>
    <source>
        <strain evidence="3">JCM 3131</strain>
    </source>
</reference>
<evidence type="ECO:0000313" key="3">
    <source>
        <dbReference type="EMBL" id="GGQ88046.1"/>
    </source>
</evidence>
<protein>
    <recommendedName>
        <fullName evidence="2">DUF418 domain-containing protein</fullName>
    </recommendedName>
</protein>
<sequence>MHEVDVLRGFALSGILAVNALLIAGPHVGAGGGEPVPSPVDEGVEWLITALAAGKFHLLFSFLFGYSFVLQRQSADRAGHPFVSRHLRRLGCLFALGLAHGTLLFPGDVLMSYAVLGLALFAVQDIAPRRLLQAAAGLVVLTVVCLLAYGALTLAVAEPPSRSEVEAALEPWTTAYRGDSGTVIGAHLRELRASLMWSVVYGAGMLAAFLAGLVAGRRGLLADTGRHRATLVRTVTRCLPVGLAGGIVMAVCRNGPLDARWYHVGSAVGVLTAPALSAAYVCGLLLLLRTGPGRRVGRALAPAGRTALTNYLGQSLILALVFTGHGLARYGHHGAAAVLAGCLVLYAGQLALSAWLTARYRYGPAEWLLRTATLARRP</sequence>
<dbReference type="InterPro" id="IPR052529">
    <property type="entry name" value="Bact_Transport_Assoc"/>
</dbReference>
<reference evidence="3" key="1">
    <citation type="journal article" date="2014" name="Int. J. Syst. Evol. Microbiol.">
        <title>Complete genome sequence of Corynebacterium casei LMG S-19264T (=DSM 44701T), isolated from a smear-ripened cheese.</title>
        <authorList>
            <consortium name="US DOE Joint Genome Institute (JGI-PGF)"/>
            <person name="Walter F."/>
            <person name="Albersmeier A."/>
            <person name="Kalinowski J."/>
            <person name="Ruckert C."/>
        </authorList>
    </citation>
    <scope>NUCLEOTIDE SEQUENCE</scope>
    <source>
        <strain evidence="3">JCM 3131</strain>
    </source>
</reference>
<feature type="transmembrane region" description="Helical" evidence="1">
    <location>
        <begin position="46"/>
        <end position="66"/>
    </location>
</feature>
<organism evidence="3 4">
    <name type="scientific">Streptomyces ruber</name>
    <dbReference type="NCBI Taxonomy" id="83378"/>
    <lineage>
        <taxon>Bacteria</taxon>
        <taxon>Bacillati</taxon>
        <taxon>Actinomycetota</taxon>
        <taxon>Actinomycetes</taxon>
        <taxon>Kitasatosporales</taxon>
        <taxon>Streptomycetaceae</taxon>
        <taxon>Streptomyces</taxon>
    </lineage>
</organism>
<keyword evidence="1" id="KW-1133">Transmembrane helix</keyword>
<name>A0A918F011_9ACTN</name>
<feature type="transmembrane region" description="Helical" evidence="1">
    <location>
        <begin position="134"/>
        <end position="157"/>
    </location>
</feature>
<feature type="transmembrane region" description="Helical" evidence="1">
    <location>
        <begin position="334"/>
        <end position="356"/>
    </location>
</feature>
<evidence type="ECO:0000256" key="1">
    <source>
        <dbReference type="SAM" id="Phobius"/>
    </source>
</evidence>
<dbReference type="AlphaFoldDB" id="A0A918F011"/>
<feature type="transmembrane region" description="Helical" evidence="1">
    <location>
        <begin position="237"/>
        <end position="256"/>
    </location>
</feature>
<keyword evidence="1" id="KW-0472">Membrane</keyword>
<dbReference type="EMBL" id="BMQK01000027">
    <property type="protein sequence ID" value="GGQ88046.1"/>
    <property type="molecule type" value="Genomic_DNA"/>
</dbReference>
<evidence type="ECO:0000259" key="2">
    <source>
        <dbReference type="Pfam" id="PF04235"/>
    </source>
</evidence>
<dbReference type="Proteomes" id="UP000620156">
    <property type="component" value="Unassembled WGS sequence"/>
</dbReference>
<feature type="transmembrane region" description="Helical" evidence="1">
    <location>
        <begin position="7"/>
        <end position="26"/>
    </location>
</feature>
<feature type="transmembrane region" description="Helical" evidence="1">
    <location>
        <begin position="262"/>
        <end position="288"/>
    </location>
</feature>
<gene>
    <name evidence="3" type="ORF">GCM10010145_66800</name>
</gene>
<dbReference type="Pfam" id="PF04235">
    <property type="entry name" value="DUF418"/>
    <property type="match status" value="1"/>
</dbReference>